<dbReference type="Gene3D" id="3.40.1110.10">
    <property type="entry name" value="Calcium-transporting ATPase, cytoplasmic domain N"/>
    <property type="match status" value="1"/>
</dbReference>
<dbReference type="GO" id="GO:0005388">
    <property type="term" value="F:P-type calcium transporter activity"/>
    <property type="evidence" value="ECO:0007669"/>
    <property type="project" value="UniProtKB-EC"/>
</dbReference>
<evidence type="ECO:0000256" key="7">
    <source>
        <dbReference type="ARBA" id="ARBA00022741"/>
    </source>
</evidence>
<evidence type="ECO:0000256" key="10">
    <source>
        <dbReference type="ARBA" id="ARBA00022842"/>
    </source>
</evidence>
<feature type="transmembrane region" description="Helical" evidence="15">
    <location>
        <begin position="761"/>
        <end position="782"/>
    </location>
</feature>
<protein>
    <recommendedName>
        <fullName evidence="2">P-type Ca(2+) transporter</fullName>
        <ecNumber evidence="2">7.2.2.10</ecNumber>
    </recommendedName>
</protein>
<evidence type="ECO:0000256" key="5">
    <source>
        <dbReference type="ARBA" id="ARBA00022692"/>
    </source>
</evidence>
<sequence length="971" mass="107016">MEGRKKYIGLSDSEVKASRQKHGANILTPPKKEPLWKLFLKKFEDPIIRILLIAAFLSLGISIIHNEYIETIGIFCAILLATGVSFWFEMDANKKFDVLNQVNDEDQIMVMRNGNVKQVAKKDIVFGDIVLLEIGNEVPADGELLEAVSMQIDESCLTGELSIDKTTDPEHFEEGVTYPSNWVLRGTKVINGHGVFEVHRIGDNTEFGKVAVKATEKVEGETPLNRQLDSLAKFIGVVGLILALFTFLVLVLKDVVFDPIVPMQKRQLALLAGAMLGVAVGMIKVWLPIIYGGLELLGKDSKLPKSVKEGGWMRWLLTGALVTVAISSIGYIFGVDPLNSSSWINLDTATEILQAFMVAVTLVVVAVPEGLPMSVTLSLALSMRRMLKMNNLVRKMHAVETMGATTVICTDKTGTLTQNQMQVASTNFYGLEDQRLTDSEISRLVIGNISVNSTAFLDFSDPKKVAALGNPTEGALLLWLNNSKILYSNIRNKEAIIEQLPFSTERKFMATFVDSPKLRKKVLYVKGAPEVVLSKCKHVITAEGLVPVSEYKEKINSQLLQYQNQAMRTLGFAYQYVDDAKAAVEDLIKGELIFLGIAGISDPVRSDVPEAVQHCLSAGVGVKIVTGDTYGTAKEIGRQIGIWKDYEDTDLNIIGGVDFEKLSDEEALNRVQGLKIMCRARPTDKQRLVHLLKQKGEIVAVTGDGTNDAPALNYADVGLSMGSGTSVAKEASDITLLDDSFSSIATAVMWGRSLYKNIQRFMLFQLTINVAALLIVFLGSVFGQQLPLTVTQMLWVNLIMDTFAAGALASLPPDPNVMKTKPRKNSDFIVTPSIAKHILFTGVMFVILLLGMMYYFSDPVHLNSFFSYVAEGDRERYFLSYFFTVFVLLQFWNMFNAKAYATGKSAFAGLNKSAGFELVALIILVGQILIVTFGGDVFRTMPLTIQDWGIIIGGTSVVLWIGELIRLIRKK</sequence>
<keyword evidence="6" id="KW-0479">Metal-binding</keyword>
<dbReference type="PANTHER" id="PTHR24093:SF369">
    <property type="entry name" value="CALCIUM-TRANSPORTING ATPASE"/>
    <property type="match status" value="1"/>
</dbReference>
<dbReference type="PROSITE" id="PS00154">
    <property type="entry name" value="ATPASE_E1_E2"/>
    <property type="match status" value="1"/>
</dbReference>
<keyword evidence="8" id="KW-0106">Calcium</keyword>
<dbReference type="GO" id="GO:0046872">
    <property type="term" value="F:metal ion binding"/>
    <property type="evidence" value="ECO:0007669"/>
    <property type="project" value="UniProtKB-KW"/>
</dbReference>
<dbReference type="SUPFAM" id="SSF81665">
    <property type="entry name" value="Calcium ATPase, transmembrane domain M"/>
    <property type="match status" value="2"/>
</dbReference>
<evidence type="ECO:0000256" key="15">
    <source>
        <dbReference type="SAM" id="Phobius"/>
    </source>
</evidence>
<dbReference type="PANTHER" id="PTHR24093">
    <property type="entry name" value="CATION TRANSPORTING ATPASE"/>
    <property type="match status" value="1"/>
</dbReference>
<evidence type="ECO:0000256" key="9">
    <source>
        <dbReference type="ARBA" id="ARBA00022840"/>
    </source>
</evidence>
<feature type="transmembrane region" description="Helical" evidence="15">
    <location>
        <begin position="315"/>
        <end position="335"/>
    </location>
</feature>
<keyword evidence="5 15" id="KW-0812">Transmembrane</keyword>
<dbReference type="InterPro" id="IPR023298">
    <property type="entry name" value="ATPase_P-typ_TM_dom_sf"/>
</dbReference>
<dbReference type="AlphaFoldDB" id="A0A212JZA0"/>
<feature type="transmembrane region" description="Helical" evidence="15">
    <location>
        <begin position="794"/>
        <end position="813"/>
    </location>
</feature>
<dbReference type="InterPro" id="IPR044492">
    <property type="entry name" value="P_typ_ATPase_HD_dom"/>
</dbReference>
<dbReference type="InterPro" id="IPR059000">
    <property type="entry name" value="ATPase_P-type_domA"/>
</dbReference>
<dbReference type="SFLD" id="SFLDG00002">
    <property type="entry name" value="C1.7:_P-type_atpase_like"/>
    <property type="match status" value="1"/>
</dbReference>
<dbReference type="FunFam" id="3.40.50.1000:FF:000129">
    <property type="entry name" value="Calcium-translocating P-type ATPase PMCA-type"/>
    <property type="match status" value="1"/>
</dbReference>
<dbReference type="Gene3D" id="2.70.150.10">
    <property type="entry name" value="Calcium-transporting ATPase, cytoplasmic transduction domain A"/>
    <property type="match status" value="1"/>
</dbReference>
<dbReference type="InterPro" id="IPR001757">
    <property type="entry name" value="P_typ_ATPase"/>
</dbReference>
<keyword evidence="13" id="KW-0406">Ion transport</keyword>
<dbReference type="InterPro" id="IPR006408">
    <property type="entry name" value="P-type_ATPase_IIB"/>
</dbReference>
<dbReference type="InterPro" id="IPR023299">
    <property type="entry name" value="ATPase_P-typ_cyto_dom_N"/>
</dbReference>
<feature type="transmembrane region" description="Helical" evidence="15">
    <location>
        <begin position="877"/>
        <end position="895"/>
    </location>
</feature>
<gene>
    <name evidence="17" type="ORF">KL86DYS2_12638</name>
</gene>
<keyword evidence="12 15" id="KW-1133">Transmembrane helix</keyword>
<evidence type="ECO:0000256" key="2">
    <source>
        <dbReference type="ARBA" id="ARBA00012790"/>
    </source>
</evidence>
<dbReference type="Gene3D" id="3.40.50.1000">
    <property type="entry name" value="HAD superfamily/HAD-like"/>
    <property type="match status" value="1"/>
</dbReference>
<feature type="transmembrane region" description="Helical" evidence="15">
    <location>
        <begin position="272"/>
        <end position="294"/>
    </location>
</feature>
<organism evidence="17">
    <name type="scientific">uncultured Dysgonomonas sp</name>
    <dbReference type="NCBI Taxonomy" id="206096"/>
    <lineage>
        <taxon>Bacteria</taxon>
        <taxon>Pseudomonadati</taxon>
        <taxon>Bacteroidota</taxon>
        <taxon>Bacteroidia</taxon>
        <taxon>Bacteroidales</taxon>
        <taxon>Dysgonomonadaceae</taxon>
        <taxon>Dysgonomonas</taxon>
        <taxon>environmental samples</taxon>
    </lineage>
</organism>
<keyword evidence="10" id="KW-0460">Magnesium</keyword>
<dbReference type="InterPro" id="IPR008250">
    <property type="entry name" value="ATPase_P-typ_transduc_dom_A_sf"/>
</dbReference>
<dbReference type="NCBIfam" id="TIGR01494">
    <property type="entry name" value="ATPase_P-type"/>
    <property type="match status" value="2"/>
</dbReference>
<evidence type="ECO:0000313" key="17">
    <source>
        <dbReference type="EMBL" id="SBW04585.1"/>
    </source>
</evidence>
<keyword evidence="11" id="KW-1278">Translocase</keyword>
<dbReference type="RefSeq" id="WP_296950522.1">
    <property type="nucleotide sequence ID" value="NZ_LT599021.1"/>
</dbReference>
<dbReference type="GO" id="GO:0016887">
    <property type="term" value="F:ATP hydrolysis activity"/>
    <property type="evidence" value="ECO:0007669"/>
    <property type="project" value="InterPro"/>
</dbReference>
<dbReference type="InterPro" id="IPR004014">
    <property type="entry name" value="ATPase_P-typ_cation-transptr_N"/>
</dbReference>
<comment type="subcellular location">
    <subcellularLocation>
        <location evidence="1">Endomembrane system</location>
        <topology evidence="1">Multi-pass membrane protein</topology>
    </subcellularLocation>
</comment>
<feature type="domain" description="Cation-transporting P-type ATPase N-terminal" evidence="16">
    <location>
        <begin position="1"/>
        <end position="63"/>
    </location>
</feature>
<dbReference type="InterPro" id="IPR023214">
    <property type="entry name" value="HAD_sf"/>
</dbReference>
<feature type="transmembrane region" description="Helical" evidence="15">
    <location>
        <begin position="234"/>
        <end position="252"/>
    </location>
</feature>
<evidence type="ECO:0000256" key="6">
    <source>
        <dbReference type="ARBA" id="ARBA00022723"/>
    </source>
</evidence>
<dbReference type="EC" id="7.2.2.10" evidence="2"/>
<dbReference type="Pfam" id="PF00690">
    <property type="entry name" value="Cation_ATPase_N"/>
    <property type="match status" value="1"/>
</dbReference>
<dbReference type="SMART" id="SM00831">
    <property type="entry name" value="Cation_ATPase_N"/>
    <property type="match status" value="1"/>
</dbReference>
<evidence type="ECO:0000256" key="3">
    <source>
        <dbReference type="ARBA" id="ARBA00022448"/>
    </source>
</evidence>
<dbReference type="SUPFAM" id="SSF56784">
    <property type="entry name" value="HAD-like"/>
    <property type="match status" value="1"/>
</dbReference>
<feature type="transmembrane region" description="Helical" evidence="15">
    <location>
        <begin position="834"/>
        <end position="857"/>
    </location>
</feature>
<dbReference type="InterPro" id="IPR036412">
    <property type="entry name" value="HAD-like_sf"/>
</dbReference>
<dbReference type="PRINTS" id="PR00120">
    <property type="entry name" value="HATPASE"/>
</dbReference>
<feature type="transmembrane region" description="Helical" evidence="15">
    <location>
        <begin position="916"/>
        <end position="936"/>
    </location>
</feature>
<dbReference type="InterPro" id="IPR006068">
    <property type="entry name" value="ATPase_P-typ_cation-transptr_C"/>
</dbReference>
<feature type="transmembrane region" description="Helical" evidence="15">
    <location>
        <begin position="71"/>
        <end position="88"/>
    </location>
</feature>
<dbReference type="SUPFAM" id="SSF81660">
    <property type="entry name" value="Metal cation-transporting ATPase, ATP-binding domain N"/>
    <property type="match status" value="1"/>
</dbReference>
<dbReference type="SUPFAM" id="SSF81653">
    <property type="entry name" value="Calcium ATPase, transduction domain A"/>
    <property type="match status" value="1"/>
</dbReference>
<dbReference type="GO" id="GO:0005886">
    <property type="term" value="C:plasma membrane"/>
    <property type="evidence" value="ECO:0007669"/>
    <property type="project" value="TreeGrafter"/>
</dbReference>
<feature type="transmembrane region" description="Helical" evidence="15">
    <location>
        <begin position="948"/>
        <end position="968"/>
    </location>
</feature>
<dbReference type="EMBL" id="FLUL01000001">
    <property type="protein sequence ID" value="SBW04585.1"/>
    <property type="molecule type" value="Genomic_DNA"/>
</dbReference>
<dbReference type="SFLD" id="SFLDS00003">
    <property type="entry name" value="Haloacid_Dehalogenase"/>
    <property type="match status" value="1"/>
</dbReference>
<evidence type="ECO:0000256" key="8">
    <source>
        <dbReference type="ARBA" id="ARBA00022837"/>
    </source>
</evidence>
<dbReference type="InterPro" id="IPR018303">
    <property type="entry name" value="ATPase_P-typ_P_site"/>
</dbReference>
<keyword evidence="4" id="KW-0109">Calcium transport</keyword>
<proteinExistence type="predicted"/>
<keyword evidence="9" id="KW-0067">ATP-binding</keyword>
<evidence type="ECO:0000256" key="11">
    <source>
        <dbReference type="ARBA" id="ARBA00022967"/>
    </source>
</evidence>
<feature type="transmembrane region" description="Helical" evidence="15">
    <location>
        <begin position="355"/>
        <end position="381"/>
    </location>
</feature>
<evidence type="ECO:0000256" key="1">
    <source>
        <dbReference type="ARBA" id="ARBA00004127"/>
    </source>
</evidence>
<dbReference type="Pfam" id="PF08282">
    <property type="entry name" value="Hydrolase_3"/>
    <property type="match status" value="1"/>
</dbReference>
<dbReference type="GO" id="GO:0012505">
    <property type="term" value="C:endomembrane system"/>
    <property type="evidence" value="ECO:0007669"/>
    <property type="project" value="UniProtKB-SubCell"/>
</dbReference>
<dbReference type="SFLD" id="SFLDF00027">
    <property type="entry name" value="p-type_atpase"/>
    <property type="match status" value="1"/>
</dbReference>
<evidence type="ECO:0000256" key="12">
    <source>
        <dbReference type="ARBA" id="ARBA00022989"/>
    </source>
</evidence>
<dbReference type="GO" id="GO:0005524">
    <property type="term" value="F:ATP binding"/>
    <property type="evidence" value="ECO:0007669"/>
    <property type="project" value="UniProtKB-KW"/>
</dbReference>
<keyword evidence="3" id="KW-0813">Transport</keyword>
<feature type="transmembrane region" description="Helical" evidence="15">
    <location>
        <begin position="47"/>
        <end position="65"/>
    </location>
</feature>
<dbReference type="Pfam" id="PF13246">
    <property type="entry name" value="Cation_ATPase"/>
    <property type="match status" value="1"/>
</dbReference>
<dbReference type="Pfam" id="PF00689">
    <property type="entry name" value="Cation_ATPase_C"/>
    <property type="match status" value="1"/>
</dbReference>
<evidence type="ECO:0000256" key="4">
    <source>
        <dbReference type="ARBA" id="ARBA00022568"/>
    </source>
</evidence>
<keyword evidence="14 15" id="KW-0472">Membrane</keyword>
<name>A0A212JZA0_9BACT</name>
<dbReference type="PRINTS" id="PR00119">
    <property type="entry name" value="CATATPASE"/>
</dbReference>
<evidence type="ECO:0000259" key="16">
    <source>
        <dbReference type="SMART" id="SM00831"/>
    </source>
</evidence>
<evidence type="ECO:0000256" key="14">
    <source>
        <dbReference type="ARBA" id="ARBA00023136"/>
    </source>
</evidence>
<reference evidence="17" key="1">
    <citation type="submission" date="2016-04" db="EMBL/GenBank/DDBJ databases">
        <authorList>
            <person name="Evans L.H."/>
            <person name="Alamgir A."/>
            <person name="Owens N."/>
            <person name="Weber N.D."/>
            <person name="Virtaneva K."/>
            <person name="Barbian K."/>
            <person name="Babar A."/>
            <person name="Rosenke K."/>
        </authorList>
    </citation>
    <scope>NUCLEOTIDE SEQUENCE</scope>
    <source>
        <strain evidence="17">86-2</strain>
    </source>
</reference>
<dbReference type="Pfam" id="PF00122">
    <property type="entry name" value="E1-E2_ATPase"/>
    <property type="match status" value="1"/>
</dbReference>
<dbReference type="Gene3D" id="1.20.1110.10">
    <property type="entry name" value="Calcium-transporting ATPase, transmembrane domain"/>
    <property type="match status" value="2"/>
</dbReference>
<accession>A0A212JZA0</accession>
<dbReference type="NCBIfam" id="TIGR01517">
    <property type="entry name" value="ATPase-IIB_Ca"/>
    <property type="match status" value="1"/>
</dbReference>
<keyword evidence="7" id="KW-0547">Nucleotide-binding</keyword>
<evidence type="ECO:0000256" key="13">
    <source>
        <dbReference type="ARBA" id="ARBA00023065"/>
    </source>
</evidence>